<feature type="domain" description="6-phosphogluconate dehydrogenase NADP-binding" evidence="3">
    <location>
        <begin position="8"/>
        <end position="154"/>
    </location>
</feature>
<organism evidence="5 6">
    <name type="scientific">Actinomadura sediminis</name>
    <dbReference type="NCBI Taxonomy" id="1038904"/>
    <lineage>
        <taxon>Bacteria</taxon>
        <taxon>Bacillati</taxon>
        <taxon>Actinomycetota</taxon>
        <taxon>Actinomycetes</taxon>
        <taxon>Streptosporangiales</taxon>
        <taxon>Thermomonosporaceae</taxon>
        <taxon>Actinomadura</taxon>
    </lineage>
</organism>
<dbReference type="InterPro" id="IPR013328">
    <property type="entry name" value="6PGD_dom2"/>
</dbReference>
<keyword evidence="2 5" id="KW-0560">Oxidoreductase</keyword>
<dbReference type="InterPro" id="IPR015815">
    <property type="entry name" value="HIBADH-related"/>
</dbReference>
<comment type="caution">
    <text evidence="5">The sequence shown here is derived from an EMBL/GenBank/DDBJ whole genome shotgun (WGS) entry which is preliminary data.</text>
</comment>
<dbReference type="Gene3D" id="1.10.1040.10">
    <property type="entry name" value="N-(1-d-carboxylethyl)-l-norvaline Dehydrogenase, domain 2"/>
    <property type="match status" value="1"/>
</dbReference>
<evidence type="ECO:0000313" key="6">
    <source>
        <dbReference type="Proteomes" id="UP001596972"/>
    </source>
</evidence>
<evidence type="ECO:0000259" key="3">
    <source>
        <dbReference type="Pfam" id="PF03446"/>
    </source>
</evidence>
<dbReference type="Pfam" id="PF03446">
    <property type="entry name" value="NAD_binding_2"/>
    <property type="match status" value="1"/>
</dbReference>
<dbReference type="PANTHER" id="PTHR43580">
    <property type="entry name" value="OXIDOREDUCTASE GLYR1-RELATED"/>
    <property type="match status" value="1"/>
</dbReference>
<comment type="similarity">
    <text evidence="1">Belongs to the HIBADH-related family.</text>
</comment>
<evidence type="ECO:0000313" key="5">
    <source>
        <dbReference type="EMBL" id="MFD0902927.1"/>
    </source>
</evidence>
<dbReference type="GO" id="GO:0016491">
    <property type="term" value="F:oxidoreductase activity"/>
    <property type="evidence" value="ECO:0007669"/>
    <property type="project" value="UniProtKB-KW"/>
</dbReference>
<proteinExistence type="inferred from homology"/>
<evidence type="ECO:0000256" key="1">
    <source>
        <dbReference type="ARBA" id="ARBA00009080"/>
    </source>
</evidence>
<dbReference type="EC" id="1.1.-.-" evidence="5"/>
<dbReference type="EMBL" id="JBHTJA010000044">
    <property type="protein sequence ID" value="MFD0902927.1"/>
    <property type="molecule type" value="Genomic_DNA"/>
</dbReference>
<dbReference type="Pfam" id="PF21761">
    <property type="entry name" value="RedAm-like_C"/>
    <property type="match status" value="1"/>
</dbReference>
<feature type="domain" description="NADPH-dependent reductive aminase-like C-terminal" evidence="4">
    <location>
        <begin position="161"/>
        <end position="286"/>
    </location>
</feature>
<evidence type="ECO:0000256" key="2">
    <source>
        <dbReference type="ARBA" id="ARBA00023002"/>
    </source>
</evidence>
<sequence>MTDMRARVAVLGMGEMGRALAGALVGAGRPVAVWNRTPGKADALVGRGAVEVGVRDAVTAGLVVVCLYDHASVHETLDPVADGLRGRTVVNLTTTTPDEARELAKWADAHGIAYLDGAIMATPPMIGAPGARILYSGSREVFEEHRELFGLWADATYDGADAGMASLFDLAMLAGMYPLFAGFMHGAAMLQSAGVTAAEFATRAAPFLAAMTGVFPQIAQIVDGGDYRGPGQSLDWTVAALDAIARASREQGVEPVPIDMVRGLVRRQIEDGHGAEDFDRIIEGMRAAT</sequence>
<dbReference type="InterPro" id="IPR051265">
    <property type="entry name" value="HIBADH-related_NP60_sf"/>
</dbReference>
<protein>
    <submittedName>
        <fullName evidence="5">NAD(P)-dependent oxidoreductase</fullName>
        <ecNumber evidence="5">1.1.-.-</ecNumber>
    </submittedName>
</protein>
<keyword evidence="6" id="KW-1185">Reference proteome</keyword>
<dbReference type="SUPFAM" id="SSF51735">
    <property type="entry name" value="NAD(P)-binding Rossmann-fold domains"/>
    <property type="match status" value="1"/>
</dbReference>
<dbReference type="InterPro" id="IPR036291">
    <property type="entry name" value="NAD(P)-bd_dom_sf"/>
</dbReference>
<reference evidence="6" key="1">
    <citation type="journal article" date="2019" name="Int. J. Syst. Evol. Microbiol.">
        <title>The Global Catalogue of Microorganisms (GCM) 10K type strain sequencing project: providing services to taxonomists for standard genome sequencing and annotation.</title>
        <authorList>
            <consortium name="The Broad Institute Genomics Platform"/>
            <consortium name="The Broad Institute Genome Sequencing Center for Infectious Disease"/>
            <person name="Wu L."/>
            <person name="Ma J."/>
        </authorList>
    </citation>
    <scope>NUCLEOTIDE SEQUENCE [LARGE SCALE GENOMIC DNA]</scope>
    <source>
        <strain evidence="6">JCM 31202</strain>
    </source>
</reference>
<gene>
    <name evidence="5" type="ORF">ACFQ11_21210</name>
</gene>
<dbReference type="Proteomes" id="UP001596972">
    <property type="component" value="Unassembled WGS sequence"/>
</dbReference>
<dbReference type="PANTHER" id="PTHR43580:SF2">
    <property type="entry name" value="CYTOKINE-LIKE NUCLEAR FACTOR N-PAC"/>
    <property type="match status" value="1"/>
</dbReference>
<dbReference type="Gene3D" id="3.40.50.720">
    <property type="entry name" value="NAD(P)-binding Rossmann-like Domain"/>
    <property type="match status" value="1"/>
</dbReference>
<dbReference type="InterPro" id="IPR048666">
    <property type="entry name" value="RedAm-like_C"/>
</dbReference>
<dbReference type="PIRSF" id="PIRSF000103">
    <property type="entry name" value="HIBADH"/>
    <property type="match status" value="1"/>
</dbReference>
<evidence type="ECO:0000259" key="4">
    <source>
        <dbReference type="Pfam" id="PF21761"/>
    </source>
</evidence>
<dbReference type="InterPro" id="IPR006115">
    <property type="entry name" value="6PGDH_NADP-bd"/>
</dbReference>
<name>A0ABW3EU71_9ACTN</name>
<accession>A0ABW3EU71</accession>
<dbReference type="RefSeq" id="WP_378301196.1">
    <property type="nucleotide sequence ID" value="NZ_JBHTJA010000044.1"/>
</dbReference>